<feature type="transmembrane region" description="Helical" evidence="7">
    <location>
        <begin position="81"/>
        <end position="106"/>
    </location>
</feature>
<organism evidence="8 9">
    <name type="scientific">Segetibacter aerophilus</name>
    <dbReference type="NCBI Taxonomy" id="670293"/>
    <lineage>
        <taxon>Bacteria</taxon>
        <taxon>Pseudomonadati</taxon>
        <taxon>Bacteroidota</taxon>
        <taxon>Chitinophagia</taxon>
        <taxon>Chitinophagales</taxon>
        <taxon>Chitinophagaceae</taxon>
        <taxon>Segetibacter</taxon>
    </lineage>
</organism>
<dbReference type="Proteomes" id="UP000321513">
    <property type="component" value="Unassembled WGS sequence"/>
</dbReference>
<protein>
    <submittedName>
        <fullName evidence="8">Lipopolysaccharide biosynthesis protein</fullName>
    </submittedName>
</protein>
<dbReference type="GO" id="GO:0005886">
    <property type="term" value="C:plasma membrane"/>
    <property type="evidence" value="ECO:0007669"/>
    <property type="project" value="UniProtKB-SubCell"/>
</dbReference>
<sequence length="478" mass="53613">MSNKKKAINGGKWITISTVISTVFQFMQVAILARLLNPSAFGVVSISTLIIAFFNIFTNLGFSNSIIYKQEQDRKVLSTLYFLNLILGVIIFIAIYFSAPLIIAYYKEAKLSEVIKLSSTYFLIVYFGQIYYFLLEKELQFKSVAVIEIIGAVVGTTVTITLAYSGFEELSLIYGQLSMQAVRTILQIILGRKYFVPKLYFNIFSIKEHLQFGIYNVADGFIGFIQSNADNIIIGGVLGVKMLGYYTIAIQLAVFPITKLNPIVLQVTYPLLAKMKDNLSGLKTSYLTILDFLSYINLPLLAGLFITADSVVPLFYGPGWEQTIALIKIFVFISFFSCLGHPLYTLAFTRGKPKLLFYLNLATLAVKIPLLYVFSKYWGVTGIAMAFLTATFINLVLNFCIVHHLIGDFIKMFLRNLLKPVFFCLLMIAIIYAYKMLVGYTGIINTITQVCIGGIIYGVLTLIYKISLSEIKALKKAI</sequence>
<dbReference type="EMBL" id="BJYT01000013">
    <property type="protein sequence ID" value="GEO10782.1"/>
    <property type="molecule type" value="Genomic_DNA"/>
</dbReference>
<dbReference type="Pfam" id="PF13440">
    <property type="entry name" value="Polysacc_synt_3"/>
    <property type="match status" value="1"/>
</dbReference>
<dbReference type="RefSeq" id="WP_147204900.1">
    <property type="nucleotide sequence ID" value="NZ_BJYT01000013.1"/>
</dbReference>
<keyword evidence="4 7" id="KW-0812">Transmembrane</keyword>
<feature type="transmembrane region" description="Helical" evidence="7">
    <location>
        <begin position="118"/>
        <end position="134"/>
    </location>
</feature>
<dbReference type="PANTHER" id="PTHR30250:SF10">
    <property type="entry name" value="LIPOPOLYSACCHARIDE BIOSYNTHESIS PROTEIN WZXC"/>
    <property type="match status" value="1"/>
</dbReference>
<gene>
    <name evidence="8" type="ORF">SAE01_32780</name>
</gene>
<feature type="transmembrane region" description="Helical" evidence="7">
    <location>
        <begin position="355"/>
        <end position="374"/>
    </location>
</feature>
<feature type="transmembrane region" description="Helical" evidence="7">
    <location>
        <begin position="446"/>
        <end position="466"/>
    </location>
</feature>
<proteinExistence type="inferred from homology"/>
<keyword evidence="9" id="KW-1185">Reference proteome</keyword>
<comment type="caution">
    <text evidence="8">The sequence shown here is derived from an EMBL/GenBank/DDBJ whole genome shotgun (WGS) entry which is preliminary data.</text>
</comment>
<keyword evidence="6 7" id="KW-0472">Membrane</keyword>
<evidence type="ECO:0000256" key="4">
    <source>
        <dbReference type="ARBA" id="ARBA00022692"/>
    </source>
</evidence>
<feature type="transmembrane region" description="Helical" evidence="7">
    <location>
        <begin position="326"/>
        <end position="348"/>
    </location>
</feature>
<feature type="transmembrane region" description="Helical" evidence="7">
    <location>
        <begin position="39"/>
        <end position="60"/>
    </location>
</feature>
<evidence type="ECO:0000256" key="1">
    <source>
        <dbReference type="ARBA" id="ARBA00004651"/>
    </source>
</evidence>
<dbReference type="NCBIfam" id="NF007773">
    <property type="entry name" value="PRK10459.1"/>
    <property type="match status" value="1"/>
</dbReference>
<keyword evidence="3" id="KW-1003">Cell membrane</keyword>
<evidence type="ECO:0000256" key="7">
    <source>
        <dbReference type="SAM" id="Phobius"/>
    </source>
</evidence>
<dbReference type="OrthoDB" id="9770347at2"/>
<dbReference type="PANTHER" id="PTHR30250">
    <property type="entry name" value="PST FAMILY PREDICTED COLANIC ACID TRANSPORTER"/>
    <property type="match status" value="1"/>
</dbReference>
<dbReference type="CDD" id="cd13127">
    <property type="entry name" value="MATE_tuaB_like"/>
    <property type="match status" value="1"/>
</dbReference>
<evidence type="ECO:0000313" key="8">
    <source>
        <dbReference type="EMBL" id="GEO10782.1"/>
    </source>
</evidence>
<feature type="transmembrane region" description="Helical" evidence="7">
    <location>
        <begin position="284"/>
        <end position="306"/>
    </location>
</feature>
<dbReference type="InterPro" id="IPR050833">
    <property type="entry name" value="Poly_Biosynth_Transport"/>
</dbReference>
<comment type="subcellular location">
    <subcellularLocation>
        <location evidence="1">Cell membrane</location>
        <topology evidence="1">Multi-pass membrane protein</topology>
    </subcellularLocation>
</comment>
<feature type="transmembrane region" description="Helical" evidence="7">
    <location>
        <begin position="12"/>
        <end position="33"/>
    </location>
</feature>
<reference evidence="8 9" key="1">
    <citation type="submission" date="2019-07" db="EMBL/GenBank/DDBJ databases">
        <title>Whole genome shotgun sequence of Segetibacter aerophilus NBRC 106135.</title>
        <authorList>
            <person name="Hosoyama A."/>
            <person name="Uohara A."/>
            <person name="Ohji S."/>
            <person name="Ichikawa N."/>
        </authorList>
    </citation>
    <scope>NUCLEOTIDE SEQUENCE [LARGE SCALE GENOMIC DNA]</scope>
    <source>
        <strain evidence="8 9">NBRC 106135</strain>
    </source>
</reference>
<name>A0A512BFP6_9BACT</name>
<evidence type="ECO:0000313" key="9">
    <source>
        <dbReference type="Proteomes" id="UP000321513"/>
    </source>
</evidence>
<dbReference type="AlphaFoldDB" id="A0A512BFP6"/>
<evidence type="ECO:0000256" key="2">
    <source>
        <dbReference type="ARBA" id="ARBA00007430"/>
    </source>
</evidence>
<feature type="transmembrane region" description="Helical" evidence="7">
    <location>
        <begin position="146"/>
        <end position="167"/>
    </location>
</feature>
<evidence type="ECO:0000256" key="3">
    <source>
        <dbReference type="ARBA" id="ARBA00022475"/>
    </source>
</evidence>
<accession>A0A512BFP6</accession>
<evidence type="ECO:0000256" key="6">
    <source>
        <dbReference type="ARBA" id="ARBA00023136"/>
    </source>
</evidence>
<evidence type="ECO:0000256" key="5">
    <source>
        <dbReference type="ARBA" id="ARBA00022989"/>
    </source>
</evidence>
<comment type="similarity">
    <text evidence="2">Belongs to the polysaccharide synthase family.</text>
</comment>
<feature type="transmembrane region" description="Helical" evidence="7">
    <location>
        <begin position="380"/>
        <end position="405"/>
    </location>
</feature>
<feature type="transmembrane region" description="Helical" evidence="7">
    <location>
        <begin position="417"/>
        <end position="434"/>
    </location>
</feature>
<keyword evidence="5 7" id="KW-1133">Transmembrane helix</keyword>